<feature type="region of interest" description="Disordered" evidence="11">
    <location>
        <begin position="148"/>
        <end position="168"/>
    </location>
</feature>
<dbReference type="GO" id="GO:0006357">
    <property type="term" value="P:regulation of transcription by RNA polymerase II"/>
    <property type="evidence" value="ECO:0007669"/>
    <property type="project" value="TreeGrafter"/>
</dbReference>
<evidence type="ECO:0000313" key="14">
    <source>
        <dbReference type="EMBL" id="KAK8952212.1"/>
    </source>
</evidence>
<gene>
    <name evidence="14" type="ORF">KSP39_PZI003719</name>
</gene>
<keyword evidence="6" id="KW-0560">Oxidoreductase</keyword>
<feature type="compositionally biased region" description="Polar residues" evidence="11">
    <location>
        <begin position="150"/>
        <end position="162"/>
    </location>
</feature>
<dbReference type="PROSITE" id="PS50089">
    <property type="entry name" value="ZF_RING_2"/>
    <property type="match status" value="1"/>
</dbReference>
<evidence type="ECO:0000259" key="13">
    <source>
        <dbReference type="PROSITE" id="PS51184"/>
    </source>
</evidence>
<evidence type="ECO:0000256" key="10">
    <source>
        <dbReference type="PROSITE-ProRule" id="PRU00175"/>
    </source>
</evidence>
<dbReference type="GO" id="GO:0000118">
    <property type="term" value="C:histone deacetylase complex"/>
    <property type="evidence" value="ECO:0007669"/>
    <property type="project" value="TreeGrafter"/>
</dbReference>
<dbReference type="Pfam" id="PF02373">
    <property type="entry name" value="JmjC"/>
    <property type="match status" value="1"/>
</dbReference>
<keyword evidence="4 10" id="KW-0863">Zinc-finger</keyword>
<dbReference type="InterPro" id="IPR001841">
    <property type="entry name" value="Znf_RING"/>
</dbReference>
<name>A0AAP0GD93_9ASPA</name>
<keyword evidence="5" id="KW-0862">Zinc</keyword>
<feature type="domain" description="JmjC" evidence="13">
    <location>
        <begin position="634"/>
        <end position="879"/>
    </location>
</feature>
<proteinExistence type="inferred from homology"/>
<dbReference type="PROSITE" id="PS51184">
    <property type="entry name" value="JMJC"/>
    <property type="match status" value="1"/>
</dbReference>
<comment type="function">
    <text evidence="9">May function as histone H3 lysine demethylase and be involved in regulation of gene expression.</text>
</comment>
<comment type="similarity">
    <text evidence="2">Belongs to the JARID1 histone demethylase family.</text>
</comment>
<keyword evidence="8" id="KW-0539">Nucleus</keyword>
<dbReference type="PANTHER" id="PTHR12549">
    <property type="entry name" value="JMJC DOMAIN-CONTAINING HISTONE DEMETHYLATION PROTEIN"/>
    <property type="match status" value="1"/>
</dbReference>
<protein>
    <submittedName>
        <fullName evidence="14">Uncharacterized protein</fullName>
    </submittedName>
</protein>
<dbReference type="GO" id="GO:0016491">
    <property type="term" value="F:oxidoreductase activity"/>
    <property type="evidence" value="ECO:0007669"/>
    <property type="project" value="UniProtKB-KW"/>
</dbReference>
<evidence type="ECO:0000256" key="11">
    <source>
        <dbReference type="SAM" id="MobiDB-lite"/>
    </source>
</evidence>
<evidence type="ECO:0000313" key="15">
    <source>
        <dbReference type="Proteomes" id="UP001418222"/>
    </source>
</evidence>
<dbReference type="GO" id="GO:0031490">
    <property type="term" value="F:chromatin DNA binding"/>
    <property type="evidence" value="ECO:0007669"/>
    <property type="project" value="TreeGrafter"/>
</dbReference>
<dbReference type="AlphaFoldDB" id="A0AAP0GD93"/>
<evidence type="ECO:0000256" key="4">
    <source>
        <dbReference type="ARBA" id="ARBA00022771"/>
    </source>
</evidence>
<comment type="subcellular location">
    <subcellularLocation>
        <location evidence="1">Nucleus</location>
    </subcellularLocation>
</comment>
<comment type="caution">
    <text evidence="14">The sequence shown here is derived from an EMBL/GenBank/DDBJ whole genome shotgun (WGS) entry which is preliminary data.</text>
</comment>
<dbReference type="GO" id="GO:0000785">
    <property type="term" value="C:chromatin"/>
    <property type="evidence" value="ECO:0007669"/>
    <property type="project" value="TreeGrafter"/>
</dbReference>
<dbReference type="FunFam" id="2.60.120.650:FF:000026">
    <property type="entry name" value="Transcription factor jumonji domain-containing protein"/>
    <property type="match status" value="1"/>
</dbReference>
<dbReference type="Gene3D" id="2.60.120.650">
    <property type="entry name" value="Cupin"/>
    <property type="match status" value="1"/>
</dbReference>
<dbReference type="GO" id="GO:0003712">
    <property type="term" value="F:transcription coregulator activity"/>
    <property type="evidence" value="ECO:0007669"/>
    <property type="project" value="TreeGrafter"/>
</dbReference>
<evidence type="ECO:0000256" key="2">
    <source>
        <dbReference type="ARBA" id="ARBA00006801"/>
    </source>
</evidence>
<evidence type="ECO:0000256" key="1">
    <source>
        <dbReference type="ARBA" id="ARBA00004123"/>
    </source>
</evidence>
<dbReference type="SUPFAM" id="SSF51197">
    <property type="entry name" value="Clavaminate synthase-like"/>
    <property type="match status" value="1"/>
</dbReference>
<keyword evidence="3" id="KW-0479">Metal-binding</keyword>
<dbReference type="InterPro" id="IPR003347">
    <property type="entry name" value="JmjC_dom"/>
</dbReference>
<accession>A0AAP0GD93</accession>
<evidence type="ECO:0000256" key="7">
    <source>
        <dbReference type="ARBA" id="ARBA00023004"/>
    </source>
</evidence>
<evidence type="ECO:0000256" key="8">
    <source>
        <dbReference type="ARBA" id="ARBA00023242"/>
    </source>
</evidence>
<feature type="domain" description="RING-type" evidence="12">
    <location>
        <begin position="198"/>
        <end position="245"/>
    </location>
</feature>
<dbReference type="InterPro" id="IPR045109">
    <property type="entry name" value="LSDs-like"/>
</dbReference>
<dbReference type="Proteomes" id="UP001418222">
    <property type="component" value="Unassembled WGS sequence"/>
</dbReference>
<dbReference type="EMBL" id="JBBWWQ010000003">
    <property type="protein sequence ID" value="KAK8952212.1"/>
    <property type="molecule type" value="Genomic_DNA"/>
</dbReference>
<reference evidence="14 15" key="1">
    <citation type="journal article" date="2022" name="Nat. Plants">
        <title>Genomes of leafy and leafless Platanthera orchids illuminate the evolution of mycoheterotrophy.</title>
        <authorList>
            <person name="Li M.H."/>
            <person name="Liu K.W."/>
            <person name="Li Z."/>
            <person name="Lu H.C."/>
            <person name="Ye Q.L."/>
            <person name="Zhang D."/>
            <person name="Wang J.Y."/>
            <person name="Li Y.F."/>
            <person name="Zhong Z.M."/>
            <person name="Liu X."/>
            <person name="Yu X."/>
            <person name="Liu D.K."/>
            <person name="Tu X.D."/>
            <person name="Liu B."/>
            <person name="Hao Y."/>
            <person name="Liao X.Y."/>
            <person name="Jiang Y.T."/>
            <person name="Sun W.H."/>
            <person name="Chen J."/>
            <person name="Chen Y.Q."/>
            <person name="Ai Y."/>
            <person name="Zhai J.W."/>
            <person name="Wu S.S."/>
            <person name="Zhou Z."/>
            <person name="Hsiao Y.Y."/>
            <person name="Wu W.L."/>
            <person name="Chen Y.Y."/>
            <person name="Lin Y.F."/>
            <person name="Hsu J.L."/>
            <person name="Li C.Y."/>
            <person name="Wang Z.W."/>
            <person name="Zhao X."/>
            <person name="Zhong W.Y."/>
            <person name="Ma X.K."/>
            <person name="Ma L."/>
            <person name="Huang J."/>
            <person name="Chen G.Z."/>
            <person name="Huang M.Z."/>
            <person name="Huang L."/>
            <person name="Peng D.H."/>
            <person name="Luo Y.B."/>
            <person name="Zou S.Q."/>
            <person name="Chen S.P."/>
            <person name="Lan S."/>
            <person name="Tsai W.C."/>
            <person name="Van de Peer Y."/>
            <person name="Liu Z.J."/>
        </authorList>
    </citation>
    <scope>NUCLEOTIDE SEQUENCE [LARGE SCALE GENOMIC DNA]</scope>
    <source>
        <strain evidence="14">Lor287</strain>
    </source>
</reference>
<organism evidence="14 15">
    <name type="scientific">Platanthera zijinensis</name>
    <dbReference type="NCBI Taxonomy" id="2320716"/>
    <lineage>
        <taxon>Eukaryota</taxon>
        <taxon>Viridiplantae</taxon>
        <taxon>Streptophyta</taxon>
        <taxon>Embryophyta</taxon>
        <taxon>Tracheophyta</taxon>
        <taxon>Spermatophyta</taxon>
        <taxon>Magnoliopsida</taxon>
        <taxon>Liliopsida</taxon>
        <taxon>Asparagales</taxon>
        <taxon>Orchidaceae</taxon>
        <taxon>Orchidoideae</taxon>
        <taxon>Orchideae</taxon>
        <taxon>Orchidinae</taxon>
        <taxon>Platanthera</taxon>
    </lineage>
</organism>
<evidence type="ECO:0000256" key="6">
    <source>
        <dbReference type="ARBA" id="ARBA00023002"/>
    </source>
</evidence>
<dbReference type="SMART" id="SM00558">
    <property type="entry name" value="JmjC"/>
    <property type="match status" value="1"/>
</dbReference>
<evidence type="ECO:0000256" key="3">
    <source>
        <dbReference type="ARBA" id="ARBA00022723"/>
    </source>
</evidence>
<keyword evidence="15" id="KW-1185">Reference proteome</keyword>
<sequence length="925" mass="105236">MEAPPFLRCAKKGEGKFQCMEMASPKSRYCQKHYLEIKRWDERKRERKLACEEGGSASTNTCGKIMRAQLTEAGKRKLFIRSEEVEGSPMEGSRGGFLTRGVVGKRKEFMSYGSKKMRLKWKEGNDTVGNRKTVEKKMCFGEVMEPVRLNKNSSGPNGAEKNSSGRRKQASLISKYKGSGGVAGKVEWTDLEKKRLMCHQCMHSFEKDLVICSNCNIKRYCYTCIAKWYPELTKVDVEIACPFCHGNCNCKACLRMFLDLKVTKKELDDTARLQHLLYLLHNALPILKAIDKEHKLEIEVEARIRAIEPDLVVISRTKIDNRERIYCDCCYTSVVDFHRSCATCLYDLCLACCRELREGHQPGVKKSDSTGSPVLVENASQAGNMNGKIGLTEKKISWQGSNVLANNNEYVDDSFLVSDWRVNNDCSIPCPPKVLGGCGSGLLALKRTFKSNWVTKLINNAEGLIDNCNFVNDSASRICSLCPDNCSATVVDHRTSALRRAAFRRSSHDNFLYCPNAIELEDGEYAHFQKHWARGVPVIVRGVLEKTTGLSWDPMVMWRALREKKLKKFKDDSYAVKAIDCLDWCEVEINISKFFRGYVEGRIHQNGWPEMLKLKDWPPSSFFAERLPRHCSEFIAALPYKDYTHPVAGIMNLASRIPEGRPSPDLGPKTYIAYGFHDELGRGDSVTKLHCDISDAVNVLTHTTKSTMFAWHTEQIKELQKKYDHDDCQELYNDLGEVTSSSVPEGLEIKGNLDQNCSSKVHHGGAVWDIFRREDVPKLAEYLQKHWKEFRHINTLPLNSIVHPIHDQTFYLNERHKKHLKDEFNVEPWTFEQHLGEAVFIPAGCPHQVRNRQSCIKVALDFVSPENIGECVRLTEEFRLLPITHQAKEDKLEVKKMVLFAISSTIREATELISRVQGFGPSASK</sequence>
<dbReference type="PANTHER" id="PTHR12549:SF38">
    <property type="entry name" value="JMJC DOMAIN-CONTAINING HISTONE DEMETHYLASE 2, ISOFORM A"/>
    <property type="match status" value="1"/>
</dbReference>
<keyword evidence="7" id="KW-0408">Iron</keyword>
<evidence type="ECO:0000256" key="5">
    <source>
        <dbReference type="ARBA" id="ARBA00022833"/>
    </source>
</evidence>
<dbReference type="GO" id="GO:0008270">
    <property type="term" value="F:zinc ion binding"/>
    <property type="evidence" value="ECO:0007669"/>
    <property type="project" value="UniProtKB-KW"/>
</dbReference>
<dbReference type="GO" id="GO:0032454">
    <property type="term" value="F:histone H3K9 demethylase activity"/>
    <property type="evidence" value="ECO:0007669"/>
    <property type="project" value="InterPro"/>
</dbReference>
<evidence type="ECO:0000259" key="12">
    <source>
        <dbReference type="PROSITE" id="PS50089"/>
    </source>
</evidence>
<evidence type="ECO:0000256" key="9">
    <source>
        <dbReference type="ARBA" id="ARBA00060112"/>
    </source>
</evidence>